<comment type="caution">
    <text evidence="1">The sequence shown here is derived from an EMBL/GenBank/DDBJ whole genome shotgun (WGS) entry which is preliminary data.</text>
</comment>
<name>A0ABS4H4I2_9BACL</name>
<protein>
    <recommendedName>
        <fullName evidence="3">Aldolase</fullName>
    </recommendedName>
</protein>
<sequence length="265" mass="30790">MFSLLTQVGRQRIYFQVDSERLRDFIYRRYRVLREGALETVEADLQVKVYDLYGKAYNDDQSVVIQETDDSITFTRRDYMLTASLDYSQATIHTHDDFSLRHALLNLFSSWLIYHRKGLLVHSSCIVEHGKAWMFSGQSGAGKSTVAQLSLPRPILSDEATFVYIEDDGQVVIYDSPFRSEWEKPCELVSSPLAGIHFLIQSPDVYRVPLSKGDAFIQLLDKVFFWKPNHFETAKMISICKQVMQAVPAYHLYFQKNDTFWERIS</sequence>
<dbReference type="EMBL" id="JAGGKP010000005">
    <property type="protein sequence ID" value="MBP1937376.1"/>
    <property type="molecule type" value="Genomic_DNA"/>
</dbReference>
<evidence type="ECO:0000313" key="2">
    <source>
        <dbReference type="Proteomes" id="UP001519273"/>
    </source>
</evidence>
<gene>
    <name evidence="1" type="ORF">J2Z20_002271</name>
</gene>
<organism evidence="1 2">
    <name type="scientific">Paenibacillus sediminis</name>
    <dbReference type="NCBI Taxonomy" id="664909"/>
    <lineage>
        <taxon>Bacteria</taxon>
        <taxon>Bacillati</taxon>
        <taxon>Bacillota</taxon>
        <taxon>Bacilli</taxon>
        <taxon>Bacillales</taxon>
        <taxon>Paenibacillaceae</taxon>
        <taxon>Paenibacillus</taxon>
    </lineage>
</organism>
<evidence type="ECO:0008006" key="3">
    <source>
        <dbReference type="Google" id="ProtNLM"/>
    </source>
</evidence>
<evidence type="ECO:0000313" key="1">
    <source>
        <dbReference type="EMBL" id="MBP1937376.1"/>
    </source>
</evidence>
<dbReference type="SUPFAM" id="SSF53795">
    <property type="entry name" value="PEP carboxykinase-like"/>
    <property type="match status" value="1"/>
</dbReference>
<dbReference type="RefSeq" id="WP_209849712.1">
    <property type="nucleotide sequence ID" value="NZ_CBCRVE010000005.1"/>
</dbReference>
<dbReference type="InterPro" id="IPR027417">
    <property type="entry name" value="P-loop_NTPase"/>
</dbReference>
<dbReference type="Gene3D" id="3.40.50.300">
    <property type="entry name" value="P-loop containing nucleotide triphosphate hydrolases"/>
    <property type="match status" value="1"/>
</dbReference>
<keyword evidence="2" id="KW-1185">Reference proteome</keyword>
<proteinExistence type="predicted"/>
<dbReference type="Proteomes" id="UP001519273">
    <property type="component" value="Unassembled WGS sequence"/>
</dbReference>
<accession>A0ABS4H4I2</accession>
<reference evidence="1 2" key="1">
    <citation type="submission" date="2021-03" db="EMBL/GenBank/DDBJ databases">
        <title>Genomic Encyclopedia of Type Strains, Phase IV (KMG-IV): sequencing the most valuable type-strain genomes for metagenomic binning, comparative biology and taxonomic classification.</title>
        <authorList>
            <person name="Goeker M."/>
        </authorList>
    </citation>
    <scope>NUCLEOTIDE SEQUENCE [LARGE SCALE GENOMIC DNA]</scope>
    <source>
        <strain evidence="1 2">DSM 23491</strain>
    </source>
</reference>